<dbReference type="GO" id="GO:0044027">
    <property type="term" value="P:negative regulation of gene expression via chromosomal CpG island methylation"/>
    <property type="evidence" value="ECO:0007669"/>
    <property type="project" value="TreeGrafter"/>
</dbReference>
<dbReference type="EMBL" id="VOQS01000005">
    <property type="protein sequence ID" value="TXC79111.1"/>
    <property type="molecule type" value="Genomic_DNA"/>
</dbReference>
<dbReference type="SUPFAM" id="SSF53335">
    <property type="entry name" value="S-adenosyl-L-methionine-dependent methyltransferases"/>
    <property type="match status" value="1"/>
</dbReference>
<dbReference type="NCBIfam" id="TIGR00675">
    <property type="entry name" value="dcm"/>
    <property type="match status" value="1"/>
</dbReference>
<dbReference type="PANTHER" id="PTHR10629:SF52">
    <property type="entry name" value="DNA (CYTOSINE-5)-METHYLTRANSFERASE 1"/>
    <property type="match status" value="1"/>
</dbReference>
<dbReference type="InterPro" id="IPR050390">
    <property type="entry name" value="C5-Methyltransferase"/>
</dbReference>
<dbReference type="RefSeq" id="WP_147236930.1">
    <property type="nucleotide sequence ID" value="NZ_VOQS01000005.1"/>
</dbReference>
<evidence type="ECO:0000256" key="6">
    <source>
        <dbReference type="PROSITE-ProRule" id="PRU01016"/>
    </source>
</evidence>
<gene>
    <name evidence="10" type="ORF">FRZ40_32335</name>
</gene>
<evidence type="ECO:0000313" key="10">
    <source>
        <dbReference type="EMBL" id="TXC79111.1"/>
    </source>
</evidence>
<keyword evidence="3 6" id="KW-0949">S-adenosyl-L-methionine</keyword>
<protein>
    <recommendedName>
        <fullName evidence="8">Cytosine-specific methyltransferase</fullName>
        <ecNumber evidence="8">2.1.1.37</ecNumber>
    </recommendedName>
</protein>
<sequence length="385" mass="41822">MSTTHQRSYGNPPEPRHHTHRPAERQFSCAELFAGCGGMATGLSQAGFHHVAMAEFNKQACSTLRHHFVEDTEQSSPSILEDDVRNIDWTALSNVDLVAGGPPCQPFSAGGLSAGKADHRDMWPEAIRAVRQMRPRAFLFENVKGLLRPSFAPYLASIVDALKRGGHPDAVPEAYEVAMIPVNAADYGAAQKRERVLIAGIRRDVGTLRPFPAPTHSAARLVWDKWMSGTYWQRHGLSRPGTIRHADRKLLSSLTESGHEPHVLPWQTCRDAFAGLGEPSPAGRLSGHEPRGFGKQYPGHTGSELDAPAKALKAGVHGVPGGENMVILDDGRARHFTVREAARLQGMPDAFLPTGSWSQAMRQLGNAVPAQLAEVAGSWIADMLS</sequence>
<feature type="region of interest" description="Disordered" evidence="9">
    <location>
        <begin position="1"/>
        <end position="22"/>
    </location>
</feature>
<evidence type="ECO:0000256" key="5">
    <source>
        <dbReference type="ARBA" id="ARBA00047422"/>
    </source>
</evidence>
<dbReference type="GO" id="GO:0032259">
    <property type="term" value="P:methylation"/>
    <property type="evidence" value="ECO:0007669"/>
    <property type="project" value="UniProtKB-KW"/>
</dbReference>
<evidence type="ECO:0000256" key="8">
    <source>
        <dbReference type="RuleBase" id="RU000417"/>
    </source>
</evidence>
<dbReference type="EC" id="2.1.1.37" evidence="8"/>
<proteinExistence type="inferred from homology"/>
<dbReference type="PROSITE" id="PS00094">
    <property type="entry name" value="C5_MTASE_1"/>
    <property type="match status" value="1"/>
</dbReference>
<dbReference type="GO" id="GO:0003886">
    <property type="term" value="F:DNA (cytosine-5-)-methyltransferase activity"/>
    <property type="evidence" value="ECO:0007669"/>
    <property type="project" value="UniProtKB-EC"/>
</dbReference>
<keyword evidence="4" id="KW-0680">Restriction system</keyword>
<keyword evidence="1 6" id="KW-0489">Methyltransferase</keyword>
<dbReference type="PROSITE" id="PS51679">
    <property type="entry name" value="SAM_MT_C5"/>
    <property type="match status" value="1"/>
</dbReference>
<feature type="active site" evidence="6">
    <location>
        <position position="104"/>
    </location>
</feature>
<accession>A0A5C6V350</accession>
<evidence type="ECO:0000256" key="1">
    <source>
        <dbReference type="ARBA" id="ARBA00022603"/>
    </source>
</evidence>
<evidence type="ECO:0000256" key="9">
    <source>
        <dbReference type="SAM" id="MobiDB-lite"/>
    </source>
</evidence>
<dbReference type="Gene3D" id="3.90.120.10">
    <property type="entry name" value="DNA Methylase, subunit A, domain 2"/>
    <property type="match status" value="1"/>
</dbReference>
<comment type="catalytic activity">
    <reaction evidence="5 8">
        <text>a 2'-deoxycytidine in DNA + S-adenosyl-L-methionine = a 5-methyl-2'-deoxycytidine in DNA + S-adenosyl-L-homocysteine + H(+)</text>
        <dbReference type="Rhea" id="RHEA:13681"/>
        <dbReference type="Rhea" id="RHEA-COMP:11369"/>
        <dbReference type="Rhea" id="RHEA-COMP:11370"/>
        <dbReference type="ChEBI" id="CHEBI:15378"/>
        <dbReference type="ChEBI" id="CHEBI:57856"/>
        <dbReference type="ChEBI" id="CHEBI:59789"/>
        <dbReference type="ChEBI" id="CHEBI:85452"/>
        <dbReference type="ChEBI" id="CHEBI:85454"/>
        <dbReference type="EC" id="2.1.1.37"/>
    </reaction>
</comment>
<dbReference type="Gene3D" id="3.40.50.150">
    <property type="entry name" value="Vaccinia Virus protein VP39"/>
    <property type="match status" value="1"/>
</dbReference>
<dbReference type="AlphaFoldDB" id="A0A5C6V350"/>
<evidence type="ECO:0000256" key="7">
    <source>
        <dbReference type="RuleBase" id="RU000416"/>
    </source>
</evidence>
<comment type="caution">
    <text evidence="10">The sequence shown here is derived from an EMBL/GenBank/DDBJ whole genome shotgun (WGS) entry which is preliminary data.</text>
</comment>
<dbReference type="Pfam" id="PF00145">
    <property type="entry name" value="DNA_methylase"/>
    <property type="match status" value="2"/>
</dbReference>
<dbReference type="GO" id="GO:0009307">
    <property type="term" value="P:DNA restriction-modification system"/>
    <property type="evidence" value="ECO:0007669"/>
    <property type="project" value="UniProtKB-KW"/>
</dbReference>
<dbReference type="GO" id="GO:0003677">
    <property type="term" value="F:DNA binding"/>
    <property type="evidence" value="ECO:0007669"/>
    <property type="project" value="TreeGrafter"/>
</dbReference>
<dbReference type="Proteomes" id="UP000321776">
    <property type="component" value="Unassembled WGS sequence"/>
</dbReference>
<evidence type="ECO:0000256" key="4">
    <source>
        <dbReference type="ARBA" id="ARBA00022747"/>
    </source>
</evidence>
<reference evidence="10 11" key="1">
    <citation type="journal article" date="2018" name="Int. J. Syst. Evol. Microbiol.">
        <title>Paraburkholderia azotifigens sp. nov., a nitrogen-fixing bacterium isolated from paddy soil.</title>
        <authorList>
            <person name="Choi G.M."/>
            <person name="Im W.T."/>
        </authorList>
    </citation>
    <scope>NUCLEOTIDE SEQUENCE [LARGE SCALE GENOMIC DNA]</scope>
    <source>
        <strain evidence="10 11">NF 2-5-3</strain>
    </source>
</reference>
<dbReference type="PANTHER" id="PTHR10629">
    <property type="entry name" value="CYTOSINE-SPECIFIC METHYLTRANSFERASE"/>
    <property type="match status" value="1"/>
</dbReference>
<keyword evidence="2 6" id="KW-0808">Transferase</keyword>
<evidence type="ECO:0000313" key="11">
    <source>
        <dbReference type="Proteomes" id="UP000321776"/>
    </source>
</evidence>
<name>A0A5C6V350_9BURK</name>
<comment type="similarity">
    <text evidence="6 7">Belongs to the class I-like SAM-binding methyltransferase superfamily. C5-methyltransferase family.</text>
</comment>
<evidence type="ECO:0000256" key="2">
    <source>
        <dbReference type="ARBA" id="ARBA00022679"/>
    </source>
</evidence>
<dbReference type="InterPro" id="IPR029063">
    <property type="entry name" value="SAM-dependent_MTases_sf"/>
</dbReference>
<dbReference type="InterPro" id="IPR018117">
    <property type="entry name" value="C5_DNA_meth_AS"/>
</dbReference>
<organism evidence="10 11">
    <name type="scientific">Paraburkholderia azotifigens</name>
    <dbReference type="NCBI Taxonomy" id="2057004"/>
    <lineage>
        <taxon>Bacteria</taxon>
        <taxon>Pseudomonadati</taxon>
        <taxon>Pseudomonadota</taxon>
        <taxon>Betaproteobacteria</taxon>
        <taxon>Burkholderiales</taxon>
        <taxon>Burkholderiaceae</taxon>
        <taxon>Paraburkholderia</taxon>
    </lineage>
</organism>
<evidence type="ECO:0000256" key="3">
    <source>
        <dbReference type="ARBA" id="ARBA00022691"/>
    </source>
</evidence>
<dbReference type="PRINTS" id="PR00105">
    <property type="entry name" value="C5METTRFRASE"/>
</dbReference>
<dbReference type="InterPro" id="IPR001525">
    <property type="entry name" value="C5_MeTfrase"/>
</dbReference>